<evidence type="ECO:0000313" key="1">
    <source>
        <dbReference type="EMBL" id="TCS91000.1"/>
    </source>
</evidence>
<dbReference type="AlphaFoldDB" id="A0A4R3KY91"/>
<dbReference type="Proteomes" id="UP000294599">
    <property type="component" value="Unassembled WGS sequence"/>
</dbReference>
<protein>
    <submittedName>
        <fullName evidence="1">Uncharacterized protein</fullName>
    </submittedName>
</protein>
<evidence type="ECO:0000313" key="2">
    <source>
        <dbReference type="Proteomes" id="UP000294599"/>
    </source>
</evidence>
<accession>A0A4R3KY91</accession>
<dbReference type="EMBL" id="SMAF01000055">
    <property type="protein sequence ID" value="TCS91000.1"/>
    <property type="molecule type" value="Genomic_DNA"/>
</dbReference>
<keyword evidence="2" id="KW-1185">Reference proteome</keyword>
<dbReference type="OrthoDB" id="6064967at2"/>
<proteinExistence type="predicted"/>
<organism evidence="1 2">
    <name type="scientific">Pseudofulvimonas gallinarii</name>
    <dbReference type="NCBI Taxonomy" id="634155"/>
    <lineage>
        <taxon>Bacteria</taxon>
        <taxon>Pseudomonadati</taxon>
        <taxon>Pseudomonadota</taxon>
        <taxon>Gammaproteobacteria</taxon>
        <taxon>Lysobacterales</taxon>
        <taxon>Rhodanobacteraceae</taxon>
        <taxon>Pseudofulvimonas</taxon>
    </lineage>
</organism>
<gene>
    <name evidence="1" type="ORF">EDC25_1552</name>
</gene>
<dbReference type="RefSeq" id="WP_123520796.1">
    <property type="nucleotide sequence ID" value="NZ_JBHLWF010000057.1"/>
</dbReference>
<name>A0A4R3KY91_9GAMM</name>
<comment type="caution">
    <text evidence="1">The sequence shown here is derived from an EMBL/GenBank/DDBJ whole genome shotgun (WGS) entry which is preliminary data.</text>
</comment>
<sequence>MELDYDQLILLDAEDLAETGIGSAYDQLLPELKRYIPNPGRIEQVIDNDLPRYAIRSNGEEYVIYAPDTQENESWGAATYVFFKIVNDQLAGTDVRLYAINGGNDLGGLFLTPEQAKAAQLSLPNPSDWPYLPEAASPWYGQHH</sequence>
<reference evidence="1 2" key="1">
    <citation type="submission" date="2019-03" db="EMBL/GenBank/DDBJ databases">
        <title>Genomic Encyclopedia of Type Strains, Phase IV (KMG-IV): sequencing the most valuable type-strain genomes for metagenomic binning, comparative biology and taxonomic classification.</title>
        <authorList>
            <person name="Goeker M."/>
        </authorList>
    </citation>
    <scope>NUCLEOTIDE SEQUENCE [LARGE SCALE GENOMIC DNA]</scope>
    <source>
        <strain evidence="1 2">DSM 21944</strain>
    </source>
</reference>